<sequence>MNRNEGFPGGMPGDFPGYAPEMPSAEEFSTFFEEKKETVPAAPPLKILTGVIGAGNGGMSTYAVNLFRELPENNYDVTFLSTAEHPFFESQIKERYGRIKVIPPRNRHPLAHRKAIRKILSEQKFDAVHIHLSTASNIVPLEEAVKAGVPTVIAHIHSAGAEGGKLAALLHKLHVGKLGKMPILRLACSDAAGKFAYGNAGYTVMLNGIDLDRFYWDPGRRDRFRKFKHIPADAFVVGHVGRFTPVKNHAYLLDLFAEVKKERENAFLLLCGDGPLLEETKKKAESMGLSDSVLFAGNIVNPQDAYCAMDVMVLPSQFEGFPLTVVEAAAEGLPVLVSDTVTKEAAVTDLVKFFSLSDDLGKTAKTLLLMDPGGARRDYGDELREKGLDFASQVRKIETLYHRQR</sequence>
<gene>
    <name evidence="3" type="ORF">IAB37_06465</name>
</gene>
<name>A0A9D1DYA4_9FIRM</name>
<dbReference type="GO" id="GO:0016757">
    <property type="term" value="F:glycosyltransferase activity"/>
    <property type="evidence" value="ECO:0007669"/>
    <property type="project" value="InterPro"/>
</dbReference>
<evidence type="ECO:0000313" key="3">
    <source>
        <dbReference type="EMBL" id="HIR61197.1"/>
    </source>
</evidence>
<comment type="caution">
    <text evidence="3">The sequence shown here is derived from an EMBL/GenBank/DDBJ whole genome shotgun (WGS) entry which is preliminary data.</text>
</comment>
<dbReference type="Proteomes" id="UP000824241">
    <property type="component" value="Unassembled WGS sequence"/>
</dbReference>
<protein>
    <submittedName>
        <fullName evidence="3">Glycosyltransferase</fullName>
    </submittedName>
</protein>
<accession>A0A9D1DYA4</accession>
<dbReference type="Gene3D" id="3.40.50.2000">
    <property type="entry name" value="Glycogen Phosphorylase B"/>
    <property type="match status" value="2"/>
</dbReference>
<evidence type="ECO:0000259" key="2">
    <source>
        <dbReference type="Pfam" id="PF13439"/>
    </source>
</evidence>
<dbReference type="Pfam" id="PF13439">
    <property type="entry name" value="Glyco_transf_4"/>
    <property type="match status" value="1"/>
</dbReference>
<feature type="domain" description="Glycosyltransferase subfamily 4-like N-terminal" evidence="2">
    <location>
        <begin position="57"/>
        <end position="166"/>
    </location>
</feature>
<evidence type="ECO:0000313" key="4">
    <source>
        <dbReference type="Proteomes" id="UP000824241"/>
    </source>
</evidence>
<proteinExistence type="predicted"/>
<dbReference type="Pfam" id="PF00534">
    <property type="entry name" value="Glycos_transf_1"/>
    <property type="match status" value="1"/>
</dbReference>
<evidence type="ECO:0000259" key="1">
    <source>
        <dbReference type="Pfam" id="PF00534"/>
    </source>
</evidence>
<dbReference type="EMBL" id="DVHA01000205">
    <property type="protein sequence ID" value="HIR61197.1"/>
    <property type="molecule type" value="Genomic_DNA"/>
</dbReference>
<organism evidence="3 4">
    <name type="scientific">Candidatus Faecivivens stercoravium</name>
    <dbReference type="NCBI Taxonomy" id="2840803"/>
    <lineage>
        <taxon>Bacteria</taxon>
        <taxon>Bacillati</taxon>
        <taxon>Bacillota</taxon>
        <taxon>Clostridia</taxon>
        <taxon>Eubacteriales</taxon>
        <taxon>Oscillospiraceae</taxon>
        <taxon>Oscillospiraceae incertae sedis</taxon>
        <taxon>Candidatus Faecivivens</taxon>
    </lineage>
</organism>
<dbReference type="SUPFAM" id="SSF53756">
    <property type="entry name" value="UDP-Glycosyltransferase/glycogen phosphorylase"/>
    <property type="match status" value="1"/>
</dbReference>
<dbReference type="AlphaFoldDB" id="A0A9D1DYA4"/>
<reference evidence="3" key="1">
    <citation type="submission" date="2020-10" db="EMBL/GenBank/DDBJ databases">
        <authorList>
            <person name="Gilroy R."/>
        </authorList>
    </citation>
    <scope>NUCLEOTIDE SEQUENCE</scope>
    <source>
        <strain evidence="3">CHK189-12415</strain>
    </source>
</reference>
<dbReference type="InterPro" id="IPR001296">
    <property type="entry name" value="Glyco_trans_1"/>
</dbReference>
<reference evidence="3" key="2">
    <citation type="journal article" date="2021" name="PeerJ">
        <title>Extensive microbial diversity within the chicken gut microbiome revealed by metagenomics and culture.</title>
        <authorList>
            <person name="Gilroy R."/>
            <person name="Ravi A."/>
            <person name="Getino M."/>
            <person name="Pursley I."/>
            <person name="Horton D.L."/>
            <person name="Alikhan N.F."/>
            <person name="Baker D."/>
            <person name="Gharbi K."/>
            <person name="Hall N."/>
            <person name="Watson M."/>
            <person name="Adriaenssens E.M."/>
            <person name="Foster-Nyarko E."/>
            <person name="Jarju S."/>
            <person name="Secka A."/>
            <person name="Antonio M."/>
            <person name="Oren A."/>
            <person name="Chaudhuri R.R."/>
            <person name="La Ragione R."/>
            <person name="Hildebrand F."/>
            <person name="Pallen M.J."/>
        </authorList>
    </citation>
    <scope>NUCLEOTIDE SEQUENCE</scope>
    <source>
        <strain evidence="3">CHK189-12415</strain>
    </source>
</reference>
<dbReference type="PANTHER" id="PTHR12526">
    <property type="entry name" value="GLYCOSYLTRANSFERASE"/>
    <property type="match status" value="1"/>
</dbReference>
<dbReference type="PANTHER" id="PTHR12526:SF630">
    <property type="entry name" value="GLYCOSYLTRANSFERASE"/>
    <property type="match status" value="1"/>
</dbReference>
<feature type="domain" description="Glycosyl transferase family 1" evidence="1">
    <location>
        <begin position="221"/>
        <end position="342"/>
    </location>
</feature>
<dbReference type="InterPro" id="IPR028098">
    <property type="entry name" value="Glyco_trans_4-like_N"/>
</dbReference>